<keyword evidence="4" id="KW-1185">Reference proteome</keyword>
<gene>
    <name evidence="3" type="ORF">SAMN05192584_13329</name>
</gene>
<sequence>MPETAAAGGAEEAALLGLAPVAPSAGERYGSHPSQAIDLYGPPGAPLVAVLHGGFWREAYDRAHLSPLAAELAGGYGLRVALVEYRRVGGGGGLPGTFDDVGAALEHLRGVGELRALAGHSAGGHLALWAASRGLARCPVVAVAPVADLARAHELGLSGGAVAELLGGEEHLAARLAEADPISLPPPDPGAAPVVLLHGTEDADVPVELSRRYAAARPAARLTELPGTGHYAPVTPGTAAFALAARELVRYAGVRRPGL</sequence>
<dbReference type="Proteomes" id="UP000198928">
    <property type="component" value="Unassembled WGS sequence"/>
</dbReference>
<dbReference type="InterPro" id="IPR049492">
    <property type="entry name" value="BD-FAE-like_dom"/>
</dbReference>
<dbReference type="AlphaFoldDB" id="A0A1I4LU70"/>
<proteinExistence type="predicted"/>
<dbReference type="PANTHER" id="PTHR48081">
    <property type="entry name" value="AB HYDROLASE SUPERFAMILY PROTEIN C4A8.06C"/>
    <property type="match status" value="1"/>
</dbReference>
<dbReference type="Pfam" id="PF20434">
    <property type="entry name" value="BD-FAE"/>
    <property type="match status" value="1"/>
</dbReference>
<dbReference type="InterPro" id="IPR029058">
    <property type="entry name" value="AB_hydrolase_fold"/>
</dbReference>
<dbReference type="InterPro" id="IPR050300">
    <property type="entry name" value="GDXG_lipolytic_enzyme"/>
</dbReference>
<reference evidence="4" key="1">
    <citation type="submission" date="2016-10" db="EMBL/GenBank/DDBJ databases">
        <authorList>
            <person name="Varghese N."/>
            <person name="Submissions S."/>
        </authorList>
    </citation>
    <scope>NUCLEOTIDE SEQUENCE [LARGE SCALE GENOMIC DNA]</scope>
    <source>
        <strain evidence="4">PL19</strain>
    </source>
</reference>
<dbReference type="Gene3D" id="3.40.50.1820">
    <property type="entry name" value="alpha/beta hydrolase"/>
    <property type="match status" value="1"/>
</dbReference>
<keyword evidence="1" id="KW-0378">Hydrolase</keyword>
<evidence type="ECO:0000313" key="4">
    <source>
        <dbReference type="Proteomes" id="UP000198928"/>
    </source>
</evidence>
<accession>A0A1I4LU70</accession>
<organism evidence="3 4">
    <name type="scientific">Streptomyces pini</name>
    <dbReference type="NCBI Taxonomy" id="1520580"/>
    <lineage>
        <taxon>Bacteria</taxon>
        <taxon>Bacillati</taxon>
        <taxon>Actinomycetota</taxon>
        <taxon>Actinomycetes</taxon>
        <taxon>Kitasatosporales</taxon>
        <taxon>Streptomycetaceae</taxon>
        <taxon>Streptomyces</taxon>
    </lineage>
</organism>
<dbReference type="RefSeq" id="WP_093852487.1">
    <property type="nucleotide sequence ID" value="NZ_FOSG01000033.1"/>
</dbReference>
<dbReference type="OrthoDB" id="255603at2"/>
<dbReference type="GO" id="GO:0016787">
    <property type="term" value="F:hydrolase activity"/>
    <property type="evidence" value="ECO:0007669"/>
    <property type="project" value="UniProtKB-KW"/>
</dbReference>
<evidence type="ECO:0000313" key="3">
    <source>
        <dbReference type="EMBL" id="SFL94628.1"/>
    </source>
</evidence>
<evidence type="ECO:0000259" key="2">
    <source>
        <dbReference type="Pfam" id="PF20434"/>
    </source>
</evidence>
<evidence type="ECO:0000256" key="1">
    <source>
        <dbReference type="ARBA" id="ARBA00022801"/>
    </source>
</evidence>
<protein>
    <submittedName>
        <fullName evidence="3">Acetyl esterase/lipase</fullName>
    </submittedName>
</protein>
<dbReference type="PANTHER" id="PTHR48081:SF33">
    <property type="entry name" value="KYNURENINE FORMAMIDASE"/>
    <property type="match status" value="1"/>
</dbReference>
<feature type="domain" description="BD-FAE-like" evidence="2">
    <location>
        <begin position="45"/>
        <end position="212"/>
    </location>
</feature>
<dbReference type="SUPFAM" id="SSF53474">
    <property type="entry name" value="alpha/beta-Hydrolases"/>
    <property type="match status" value="1"/>
</dbReference>
<name>A0A1I4LU70_9ACTN</name>
<dbReference type="EMBL" id="FOSG01000033">
    <property type="protein sequence ID" value="SFL94628.1"/>
    <property type="molecule type" value="Genomic_DNA"/>
</dbReference>